<gene>
    <name evidence="7" type="ORF">RM550_29185</name>
</gene>
<dbReference type="PANTHER" id="PTHR46383">
    <property type="entry name" value="ASPARTATE AMINOTRANSFERASE"/>
    <property type="match status" value="1"/>
</dbReference>
<dbReference type="RefSeq" id="WP_311626753.1">
    <property type="nucleotide sequence ID" value="NZ_JAVRFE010000050.1"/>
</dbReference>
<dbReference type="Pfam" id="PF00155">
    <property type="entry name" value="Aminotran_1_2"/>
    <property type="match status" value="1"/>
</dbReference>
<dbReference type="Proteomes" id="UP001180551">
    <property type="component" value="Unassembled WGS sequence"/>
</dbReference>
<dbReference type="CDD" id="cd00609">
    <property type="entry name" value="AAT_like"/>
    <property type="match status" value="1"/>
</dbReference>
<evidence type="ECO:0000313" key="8">
    <source>
        <dbReference type="Proteomes" id="UP001180551"/>
    </source>
</evidence>
<name>A0ABU2TFP4_9ACTN</name>
<evidence type="ECO:0000256" key="2">
    <source>
        <dbReference type="ARBA" id="ARBA00007441"/>
    </source>
</evidence>
<keyword evidence="3 7" id="KW-0032">Aminotransferase</keyword>
<sequence length="389" mass="41461">MPSYARAPGGVPDSPLDRVEELLRGSGHAAPIGLHRGRTVFGPCARSRTRGSGEFGFAPDEQAPPGGLPALRAALARAATARRQSAVGPEQVLVTEGATQALAAALHAILREGDEVLVLSPQWLFTTGLIRAAGGVPREVPVFLELGAARGFDFAGAVERAVAPRTRAIYFNSPNNPTGYRLDGSRLGALADLAERHDLWLIADNTYESYDFTREGFLDIGAVGATAARTLSLHSFSTTYAMPGARAGCLISPPGLTEPLATWARHTRRSVSTPAQCAVYEALRTPREELDRRRDHAAAAGWLADSTLEVPHTTASGGLYTFLDLSAWGDGERFVHRCAEAGVGLAPGRGFGAHCGHRARLCFTAAPWQRVAEAIERINKIYGEGIDEH</sequence>
<comment type="cofactor">
    <cofactor evidence="1">
        <name>pyridoxal 5'-phosphate</name>
        <dbReference type="ChEBI" id="CHEBI:597326"/>
    </cofactor>
</comment>
<keyword evidence="8" id="KW-1185">Reference proteome</keyword>
<proteinExistence type="inferred from homology"/>
<accession>A0ABU2TFP4</accession>
<keyword evidence="5" id="KW-0663">Pyridoxal phosphate</keyword>
<comment type="similarity">
    <text evidence="2">Belongs to the class-I pyridoxal-phosphate-dependent aminotransferase family.</text>
</comment>
<evidence type="ECO:0000313" key="7">
    <source>
        <dbReference type="EMBL" id="MDT0459744.1"/>
    </source>
</evidence>
<dbReference type="InterPro" id="IPR004839">
    <property type="entry name" value="Aminotransferase_I/II_large"/>
</dbReference>
<evidence type="ECO:0000259" key="6">
    <source>
        <dbReference type="Pfam" id="PF00155"/>
    </source>
</evidence>
<reference evidence="7" key="1">
    <citation type="submission" date="2024-05" db="EMBL/GenBank/DDBJ databases">
        <title>30 novel species of actinomycetes from the DSMZ collection.</title>
        <authorList>
            <person name="Nouioui I."/>
        </authorList>
    </citation>
    <scope>NUCLEOTIDE SEQUENCE</scope>
    <source>
        <strain evidence="7">DSM 41527</strain>
    </source>
</reference>
<evidence type="ECO:0000256" key="4">
    <source>
        <dbReference type="ARBA" id="ARBA00022679"/>
    </source>
</evidence>
<dbReference type="GO" id="GO:0008483">
    <property type="term" value="F:transaminase activity"/>
    <property type="evidence" value="ECO:0007669"/>
    <property type="project" value="UniProtKB-KW"/>
</dbReference>
<dbReference type="InterPro" id="IPR015421">
    <property type="entry name" value="PyrdxlP-dep_Trfase_major"/>
</dbReference>
<keyword evidence="4" id="KW-0808">Transferase</keyword>
<dbReference type="EMBL" id="JAVRFE010000050">
    <property type="protein sequence ID" value="MDT0459744.1"/>
    <property type="molecule type" value="Genomic_DNA"/>
</dbReference>
<evidence type="ECO:0000256" key="3">
    <source>
        <dbReference type="ARBA" id="ARBA00022576"/>
    </source>
</evidence>
<dbReference type="InterPro" id="IPR015424">
    <property type="entry name" value="PyrdxlP-dep_Trfase"/>
</dbReference>
<dbReference type="InterPro" id="IPR050596">
    <property type="entry name" value="AspAT/PAT-like"/>
</dbReference>
<dbReference type="SUPFAM" id="SSF53383">
    <property type="entry name" value="PLP-dependent transferases"/>
    <property type="match status" value="1"/>
</dbReference>
<comment type="caution">
    <text evidence="7">The sequence shown here is derived from an EMBL/GenBank/DDBJ whole genome shotgun (WGS) entry which is preliminary data.</text>
</comment>
<organism evidence="7 8">
    <name type="scientific">Streptomyces mooreae</name>
    <dbReference type="NCBI Taxonomy" id="3075523"/>
    <lineage>
        <taxon>Bacteria</taxon>
        <taxon>Bacillati</taxon>
        <taxon>Actinomycetota</taxon>
        <taxon>Actinomycetes</taxon>
        <taxon>Kitasatosporales</taxon>
        <taxon>Streptomycetaceae</taxon>
        <taxon>Streptomyces</taxon>
    </lineage>
</organism>
<dbReference type="Gene3D" id="3.40.640.10">
    <property type="entry name" value="Type I PLP-dependent aspartate aminotransferase-like (Major domain)"/>
    <property type="match status" value="1"/>
</dbReference>
<feature type="domain" description="Aminotransferase class I/classII large" evidence="6">
    <location>
        <begin position="64"/>
        <end position="378"/>
    </location>
</feature>
<evidence type="ECO:0000256" key="1">
    <source>
        <dbReference type="ARBA" id="ARBA00001933"/>
    </source>
</evidence>
<evidence type="ECO:0000256" key="5">
    <source>
        <dbReference type="ARBA" id="ARBA00022898"/>
    </source>
</evidence>
<protein>
    <submittedName>
        <fullName evidence="7">Pyridoxal phosphate-dependent aminotransferase</fullName>
    </submittedName>
</protein>